<dbReference type="Gene3D" id="2.30.30.40">
    <property type="entry name" value="SH3 Domains"/>
    <property type="match status" value="1"/>
</dbReference>
<gene>
    <name evidence="2" type="ORF">Q0590_11235</name>
</gene>
<sequence length="98" mass="11249">MKYLLLLTFVCLGFTAFAQTYRTIDAPIGFLRDEPKVTATILVRLEEKTRVKVLEEISRGWSKVEYIAQSKVHVGYITNHTMSDDAIIRKKRTVAKSE</sequence>
<organism evidence="2 3">
    <name type="scientific">Rhodocytophaga aerolata</name>
    <dbReference type="NCBI Taxonomy" id="455078"/>
    <lineage>
        <taxon>Bacteria</taxon>
        <taxon>Pseudomonadati</taxon>
        <taxon>Bacteroidota</taxon>
        <taxon>Cytophagia</taxon>
        <taxon>Cytophagales</taxon>
        <taxon>Rhodocytophagaceae</taxon>
        <taxon>Rhodocytophaga</taxon>
    </lineage>
</organism>
<name>A0ABT8R828_9BACT</name>
<dbReference type="RefSeq" id="WP_302037635.1">
    <property type="nucleotide sequence ID" value="NZ_JAUKPO010000005.1"/>
</dbReference>
<evidence type="ECO:0000313" key="2">
    <source>
        <dbReference type="EMBL" id="MDO1446830.1"/>
    </source>
</evidence>
<evidence type="ECO:0000256" key="1">
    <source>
        <dbReference type="SAM" id="SignalP"/>
    </source>
</evidence>
<feature type="chain" id="PRO_5046666045" evidence="1">
    <location>
        <begin position="19"/>
        <end position="98"/>
    </location>
</feature>
<proteinExistence type="predicted"/>
<keyword evidence="3" id="KW-1185">Reference proteome</keyword>
<protein>
    <submittedName>
        <fullName evidence="2">SH3 domain-containing protein</fullName>
    </submittedName>
</protein>
<dbReference type="Proteomes" id="UP001168528">
    <property type="component" value="Unassembled WGS sequence"/>
</dbReference>
<feature type="signal peptide" evidence="1">
    <location>
        <begin position="1"/>
        <end position="18"/>
    </location>
</feature>
<keyword evidence="1" id="KW-0732">Signal</keyword>
<evidence type="ECO:0000313" key="3">
    <source>
        <dbReference type="Proteomes" id="UP001168528"/>
    </source>
</evidence>
<comment type="caution">
    <text evidence="2">The sequence shown here is derived from an EMBL/GenBank/DDBJ whole genome shotgun (WGS) entry which is preliminary data.</text>
</comment>
<dbReference type="EMBL" id="JAUKPO010000005">
    <property type="protein sequence ID" value="MDO1446830.1"/>
    <property type="molecule type" value="Genomic_DNA"/>
</dbReference>
<accession>A0ABT8R828</accession>
<reference evidence="2" key="1">
    <citation type="submission" date="2023-07" db="EMBL/GenBank/DDBJ databases">
        <title>The genome sequence of Rhodocytophaga aerolata KACC 12507.</title>
        <authorList>
            <person name="Zhang X."/>
        </authorList>
    </citation>
    <scope>NUCLEOTIDE SEQUENCE</scope>
    <source>
        <strain evidence="2">KACC 12507</strain>
    </source>
</reference>